<evidence type="ECO:0000259" key="1">
    <source>
        <dbReference type="Pfam" id="PF20613"/>
    </source>
</evidence>
<dbReference type="Pfam" id="PF20613">
    <property type="entry name" value="HipA_2"/>
    <property type="match status" value="1"/>
</dbReference>
<proteinExistence type="predicted"/>
<protein>
    <recommendedName>
        <fullName evidence="1">HipA-like kinase domain-containing protein</fullName>
    </recommendedName>
</protein>
<organism evidence="2">
    <name type="scientific">uncultured Sulfurovum sp</name>
    <dbReference type="NCBI Taxonomy" id="269237"/>
    <lineage>
        <taxon>Bacteria</taxon>
        <taxon>Pseudomonadati</taxon>
        <taxon>Campylobacterota</taxon>
        <taxon>Epsilonproteobacteria</taxon>
        <taxon>Campylobacterales</taxon>
        <taxon>Sulfurovaceae</taxon>
        <taxon>Sulfurovum</taxon>
        <taxon>environmental samples</taxon>
    </lineage>
</organism>
<dbReference type="InterPro" id="IPR046748">
    <property type="entry name" value="HipA_2"/>
</dbReference>
<sequence>MLYIDKIIETMPYGKTKPIKVKASDGEVYVVKFRKDNIARKDRSITNEFIAYRLIENLEWEIAPLPLELIQIDTTALELAEDAFIDPLSLAYMKESLGVNVAIPYIDNCEKAEGEIENQNFIKHLRTIDNVLLNDDRDIENPNILKDQTASNRYYAIDWGLAMDSTDVYKDIKTGNISTRMMYFQTCNVVRRPEYILRGNLTRVTLKSQEIEGIIHEIIEEIPQEWETYSDRAHLEEILCARAVSKKIFE</sequence>
<reference evidence="2" key="1">
    <citation type="submission" date="2020-01" db="EMBL/GenBank/DDBJ databases">
        <authorList>
            <person name="Meier V. D."/>
            <person name="Meier V D."/>
        </authorList>
    </citation>
    <scope>NUCLEOTIDE SEQUENCE</scope>
    <source>
        <strain evidence="2">HLG_WM_MAG_01</strain>
    </source>
</reference>
<dbReference type="AlphaFoldDB" id="A0A6S6TKD2"/>
<accession>A0A6S6TKD2</accession>
<name>A0A6S6TKD2_9BACT</name>
<dbReference type="EMBL" id="CACVAS010000097">
    <property type="protein sequence ID" value="CAA6816878.1"/>
    <property type="molecule type" value="Genomic_DNA"/>
</dbReference>
<feature type="domain" description="HipA-like kinase" evidence="1">
    <location>
        <begin position="4"/>
        <end position="234"/>
    </location>
</feature>
<evidence type="ECO:0000313" key="2">
    <source>
        <dbReference type="EMBL" id="CAA6816878.1"/>
    </source>
</evidence>
<gene>
    <name evidence="2" type="ORF">HELGO_WM15405</name>
</gene>